<accession>A0A9D7FG58</accession>
<name>A0A9D7FG58_9RHOO</name>
<comment type="caution">
    <text evidence="1">The sequence shown here is derived from an EMBL/GenBank/DDBJ whole genome shotgun (WGS) entry which is preliminary data.</text>
</comment>
<evidence type="ECO:0000313" key="1">
    <source>
        <dbReference type="EMBL" id="MBK7423674.1"/>
    </source>
</evidence>
<protein>
    <submittedName>
        <fullName evidence="1">Uncharacterized protein</fullName>
    </submittedName>
</protein>
<organism evidence="1 2">
    <name type="scientific">Candidatus Propionivibrio dominans</name>
    <dbReference type="NCBI Taxonomy" id="2954373"/>
    <lineage>
        <taxon>Bacteria</taxon>
        <taxon>Pseudomonadati</taxon>
        <taxon>Pseudomonadota</taxon>
        <taxon>Betaproteobacteria</taxon>
        <taxon>Rhodocyclales</taxon>
        <taxon>Rhodocyclaceae</taxon>
        <taxon>Propionivibrio</taxon>
    </lineage>
</organism>
<dbReference type="Proteomes" id="UP000886602">
    <property type="component" value="Unassembled WGS sequence"/>
</dbReference>
<reference evidence="1" key="1">
    <citation type="submission" date="2020-10" db="EMBL/GenBank/DDBJ databases">
        <title>Connecting structure to function with the recovery of over 1000 high-quality activated sludge metagenome-assembled genomes encoding full-length rRNA genes using long-read sequencing.</title>
        <authorList>
            <person name="Singleton C.M."/>
            <person name="Petriglieri F."/>
            <person name="Kristensen J.M."/>
            <person name="Kirkegaard R.H."/>
            <person name="Michaelsen T.Y."/>
            <person name="Andersen M.H."/>
            <person name="Karst S.M."/>
            <person name="Dueholm M.S."/>
            <person name="Nielsen P.H."/>
            <person name="Albertsen M."/>
        </authorList>
    </citation>
    <scope>NUCLEOTIDE SEQUENCE</scope>
    <source>
        <strain evidence="1">EsbW_18-Q3-R4-48_MAXAC.044</strain>
    </source>
</reference>
<evidence type="ECO:0000313" key="2">
    <source>
        <dbReference type="Proteomes" id="UP000886602"/>
    </source>
</evidence>
<sequence>MTTRFFPRVPQSVASSFLIQITSRNDVQTLVAPANRDAFAGAGTTAIPA</sequence>
<dbReference type="AlphaFoldDB" id="A0A9D7FG58"/>
<dbReference type="EMBL" id="JADJNC010000017">
    <property type="protein sequence ID" value="MBK7423674.1"/>
    <property type="molecule type" value="Genomic_DNA"/>
</dbReference>
<proteinExistence type="predicted"/>
<gene>
    <name evidence="1" type="ORF">IPJ48_11555</name>
</gene>